<dbReference type="Pfam" id="PF11911">
    <property type="entry name" value="DUF3429"/>
    <property type="match status" value="1"/>
</dbReference>
<dbReference type="PANTHER" id="PTHR15887">
    <property type="entry name" value="TRANSMEMBRANE PROTEIN 69"/>
    <property type="match status" value="1"/>
</dbReference>
<evidence type="ECO:0000256" key="1">
    <source>
        <dbReference type="SAM" id="Phobius"/>
    </source>
</evidence>
<feature type="transmembrane region" description="Helical" evidence="1">
    <location>
        <begin position="12"/>
        <end position="31"/>
    </location>
</feature>
<name>A0A941I4C0_9BURK</name>
<evidence type="ECO:0000313" key="2">
    <source>
        <dbReference type="EMBL" id="MBR7747755.1"/>
    </source>
</evidence>
<dbReference type="AlphaFoldDB" id="A0A941I4C0"/>
<dbReference type="EMBL" id="JAGSPM010000009">
    <property type="protein sequence ID" value="MBR7747755.1"/>
    <property type="molecule type" value="Genomic_DNA"/>
</dbReference>
<keyword evidence="1" id="KW-0472">Membrane</keyword>
<evidence type="ECO:0000313" key="3">
    <source>
        <dbReference type="Proteomes" id="UP000680158"/>
    </source>
</evidence>
<reference evidence="2 3" key="1">
    <citation type="submission" date="2021-04" db="EMBL/GenBank/DDBJ databases">
        <title>novel species isolated from subtropical streams in China.</title>
        <authorList>
            <person name="Lu H."/>
        </authorList>
    </citation>
    <scope>NUCLEOTIDE SEQUENCE [LARGE SCALE GENOMIC DNA]</scope>
    <source>
        <strain evidence="2 3">BYS107W</strain>
    </source>
</reference>
<feature type="transmembrane region" description="Helical" evidence="1">
    <location>
        <begin position="43"/>
        <end position="64"/>
    </location>
</feature>
<keyword evidence="3" id="KW-1185">Reference proteome</keyword>
<keyword evidence="1" id="KW-1133">Transmembrane helix</keyword>
<accession>A0A941I4C0</accession>
<keyword evidence="1" id="KW-0812">Transmembrane</keyword>
<organism evidence="2 3">
    <name type="scientific">Undibacterium baiyunense</name>
    <dbReference type="NCBI Taxonomy" id="2828731"/>
    <lineage>
        <taxon>Bacteria</taxon>
        <taxon>Pseudomonadati</taxon>
        <taxon>Pseudomonadota</taxon>
        <taxon>Betaproteobacteria</taxon>
        <taxon>Burkholderiales</taxon>
        <taxon>Oxalobacteraceae</taxon>
        <taxon>Undibacterium</taxon>
    </lineage>
</organism>
<dbReference type="Proteomes" id="UP000680158">
    <property type="component" value="Unassembled WGS sequence"/>
</dbReference>
<proteinExistence type="predicted"/>
<dbReference type="PANTHER" id="PTHR15887:SF1">
    <property type="entry name" value="TRANSMEMBRANE PROTEIN 69"/>
    <property type="match status" value="1"/>
</dbReference>
<gene>
    <name evidence="2" type="ORF">KDM92_14310</name>
</gene>
<dbReference type="RefSeq" id="WP_212685135.1">
    <property type="nucleotide sequence ID" value="NZ_JAGSPM010000009.1"/>
</dbReference>
<protein>
    <submittedName>
        <fullName evidence="2">DUF3429 domain-containing protein</fullName>
    </submittedName>
</protein>
<dbReference type="InterPro" id="IPR021836">
    <property type="entry name" value="DUF3429"/>
</dbReference>
<feature type="transmembrane region" description="Helical" evidence="1">
    <location>
        <begin position="129"/>
        <end position="149"/>
    </location>
</feature>
<feature type="transmembrane region" description="Helical" evidence="1">
    <location>
        <begin position="76"/>
        <end position="109"/>
    </location>
</feature>
<comment type="caution">
    <text evidence="2">The sequence shown here is derived from an EMBL/GenBank/DDBJ whole genome shotgun (WGS) entry which is preliminary data.</text>
</comment>
<sequence length="151" mass="17274">METLDKQFATRLGLVGLVPFVLLTLLCWIVHPEWMQFFVEAQLVYGIAILGFLGGLHWGLALIGKERSAQEAKRDLLSGVLPVIIAWFALSQITVIGFLIQMGAFIYSYHYDKRMYQRFAMPAWFVELRFRLTAVVVTTQVFTFLAANIRL</sequence>